<keyword evidence="3" id="KW-1185">Reference proteome</keyword>
<dbReference type="Proteomes" id="UP001217838">
    <property type="component" value="Unassembled WGS sequence"/>
</dbReference>
<evidence type="ECO:0000313" key="2">
    <source>
        <dbReference type="EMBL" id="MDC0669159.1"/>
    </source>
</evidence>
<proteinExistence type="predicted"/>
<keyword evidence="1" id="KW-0812">Transmembrane</keyword>
<name>A0ABT5B4X8_9BACT</name>
<feature type="transmembrane region" description="Helical" evidence="1">
    <location>
        <begin position="86"/>
        <end position="108"/>
    </location>
</feature>
<gene>
    <name evidence="2" type="ORF">POL58_15515</name>
</gene>
<organism evidence="2 3">
    <name type="scientific">Nannocystis radixulma</name>
    <dbReference type="NCBI Taxonomy" id="2995305"/>
    <lineage>
        <taxon>Bacteria</taxon>
        <taxon>Pseudomonadati</taxon>
        <taxon>Myxococcota</taxon>
        <taxon>Polyangia</taxon>
        <taxon>Nannocystales</taxon>
        <taxon>Nannocystaceae</taxon>
        <taxon>Nannocystis</taxon>
    </lineage>
</organism>
<evidence type="ECO:0000256" key="1">
    <source>
        <dbReference type="SAM" id="Phobius"/>
    </source>
</evidence>
<protein>
    <submittedName>
        <fullName evidence="2">Uncharacterized protein</fullName>
    </submittedName>
</protein>
<keyword evidence="1" id="KW-1133">Transmembrane helix</keyword>
<reference evidence="2 3" key="1">
    <citation type="submission" date="2022-11" db="EMBL/GenBank/DDBJ databases">
        <title>Minimal conservation of predation-associated metabolite biosynthetic gene clusters underscores biosynthetic potential of Myxococcota including descriptions for ten novel species: Archangium lansinium sp. nov., Myxococcus landrumus sp. nov., Nannocystis bai.</title>
        <authorList>
            <person name="Ahearne A."/>
            <person name="Stevens C."/>
            <person name="Dowd S."/>
        </authorList>
    </citation>
    <scope>NUCLEOTIDE SEQUENCE [LARGE SCALE GENOMIC DNA]</scope>
    <source>
        <strain evidence="2 3">NCELM</strain>
    </source>
</reference>
<feature type="transmembrane region" description="Helical" evidence="1">
    <location>
        <begin position="63"/>
        <end position="80"/>
    </location>
</feature>
<comment type="caution">
    <text evidence="2">The sequence shown here is derived from an EMBL/GenBank/DDBJ whole genome shotgun (WGS) entry which is preliminary data.</text>
</comment>
<keyword evidence="1" id="KW-0472">Membrane</keyword>
<dbReference type="EMBL" id="JAQNDN010000007">
    <property type="protein sequence ID" value="MDC0669159.1"/>
    <property type="molecule type" value="Genomic_DNA"/>
</dbReference>
<evidence type="ECO:0000313" key="3">
    <source>
        <dbReference type="Proteomes" id="UP001217838"/>
    </source>
</evidence>
<accession>A0ABT5B4X8</accession>
<sequence>MPASADGFVRLGDSLHFVTLGEQGALARNNFVVHVRVSEPLPARFPEEDLMNSNKWIRQTHRWLSIAFTVAVIINIAAMGQGEPAVWVGLLALFPLILLLLSGLYLFVLPYAARWRGAESVRARGRPAPAGPLHKPPTLDI</sequence>